<dbReference type="OrthoDB" id="9781005at2"/>
<proteinExistence type="predicted"/>
<dbReference type="AlphaFoldDB" id="A0A5C8NL87"/>
<evidence type="ECO:0000313" key="2">
    <source>
        <dbReference type="Proteomes" id="UP000321574"/>
    </source>
</evidence>
<dbReference type="Pfam" id="PF01527">
    <property type="entry name" value="HTH_Tnp_1"/>
    <property type="match status" value="1"/>
</dbReference>
<sequence>MTRRKRRTFTAEFKKQMVLLYENEKPRQEIIKEYDLSPSTFDRWVKQYANSGSFKEKDNRSPEEIELIKLRKEVQQLQISFSIASLWFSLRNMISSSCSGVRLSFSSKEPDARCWRTHLSKDDGVSSYSLMISLLVLPDKCS</sequence>
<protein>
    <submittedName>
        <fullName evidence="1">Transposase</fullName>
    </submittedName>
</protein>
<comment type="caution">
    <text evidence="1">The sequence shown here is derived from an EMBL/GenBank/DDBJ whole genome shotgun (WGS) entry which is preliminary data.</text>
</comment>
<gene>
    <name evidence="1" type="ORF">FHP05_13230</name>
</gene>
<dbReference type="InterPro" id="IPR002514">
    <property type="entry name" value="Transposase_8"/>
</dbReference>
<name>A0A5C8NL87_9BACI</name>
<dbReference type="Gene3D" id="1.10.10.60">
    <property type="entry name" value="Homeodomain-like"/>
    <property type="match status" value="1"/>
</dbReference>
<dbReference type="GO" id="GO:0004803">
    <property type="term" value="F:transposase activity"/>
    <property type="evidence" value="ECO:0007669"/>
    <property type="project" value="InterPro"/>
</dbReference>
<organism evidence="1 2">
    <name type="scientific">Cerasibacillus terrae</name>
    <dbReference type="NCBI Taxonomy" id="2498845"/>
    <lineage>
        <taxon>Bacteria</taxon>
        <taxon>Bacillati</taxon>
        <taxon>Bacillota</taxon>
        <taxon>Bacilli</taxon>
        <taxon>Bacillales</taxon>
        <taxon>Bacillaceae</taxon>
        <taxon>Cerasibacillus</taxon>
    </lineage>
</organism>
<dbReference type="GO" id="GO:0006313">
    <property type="term" value="P:DNA transposition"/>
    <property type="evidence" value="ECO:0007669"/>
    <property type="project" value="InterPro"/>
</dbReference>
<reference evidence="1 2" key="1">
    <citation type="submission" date="2019-06" db="EMBL/GenBank/DDBJ databases">
        <title>Cerasibacillus sp. nov., isolated from maize field.</title>
        <authorList>
            <person name="Lin S.-Y."/>
            <person name="Tsai C.-F."/>
            <person name="Young C.-C."/>
        </authorList>
    </citation>
    <scope>NUCLEOTIDE SEQUENCE [LARGE SCALE GENOMIC DNA]</scope>
    <source>
        <strain evidence="1 2">CC-CFT480</strain>
    </source>
</reference>
<keyword evidence="2" id="KW-1185">Reference proteome</keyword>
<evidence type="ECO:0000313" key="1">
    <source>
        <dbReference type="EMBL" id="TXL61645.1"/>
    </source>
</evidence>
<accession>A0A5C8NL87</accession>
<dbReference type="InterPro" id="IPR009057">
    <property type="entry name" value="Homeodomain-like_sf"/>
</dbReference>
<dbReference type="SUPFAM" id="SSF46689">
    <property type="entry name" value="Homeodomain-like"/>
    <property type="match status" value="1"/>
</dbReference>
<dbReference type="GO" id="GO:0003677">
    <property type="term" value="F:DNA binding"/>
    <property type="evidence" value="ECO:0007669"/>
    <property type="project" value="InterPro"/>
</dbReference>
<dbReference type="EMBL" id="VDUW01000011">
    <property type="protein sequence ID" value="TXL61645.1"/>
    <property type="molecule type" value="Genomic_DNA"/>
</dbReference>
<dbReference type="Proteomes" id="UP000321574">
    <property type="component" value="Unassembled WGS sequence"/>
</dbReference>